<keyword evidence="5 7" id="KW-0802">TPR repeat</keyword>
<protein>
    <recommendedName>
        <fullName evidence="3">Intraflagellar transport protein 56</fullName>
    </recommendedName>
</protein>
<dbReference type="AlphaFoldDB" id="A0A132NN03"/>
<evidence type="ECO:0000313" key="9">
    <source>
        <dbReference type="EMBL" id="KWX11416.1"/>
    </source>
</evidence>
<dbReference type="GO" id="GO:0097546">
    <property type="term" value="C:ciliary base"/>
    <property type="evidence" value="ECO:0007669"/>
    <property type="project" value="TreeGrafter"/>
</dbReference>
<dbReference type="SUPFAM" id="SSF48452">
    <property type="entry name" value="TPR-like"/>
    <property type="match status" value="3"/>
</dbReference>
<dbReference type="VEuPathDB" id="GiardiaDB:QR46_4629"/>
<dbReference type="InterPro" id="IPR019734">
    <property type="entry name" value="TPR_rpt"/>
</dbReference>
<dbReference type="EMBL" id="JXTI01000191">
    <property type="protein sequence ID" value="KWX11416.1"/>
    <property type="molecule type" value="Genomic_DNA"/>
</dbReference>
<feature type="region of interest" description="Disordered" evidence="8">
    <location>
        <begin position="1"/>
        <end position="20"/>
    </location>
</feature>
<dbReference type="Pfam" id="PF12895">
    <property type="entry name" value="ANAPC3"/>
    <property type="match status" value="1"/>
</dbReference>
<dbReference type="GO" id="GO:0030992">
    <property type="term" value="C:intraciliary transport particle B"/>
    <property type="evidence" value="ECO:0007669"/>
    <property type="project" value="TreeGrafter"/>
</dbReference>
<dbReference type="GO" id="GO:0036064">
    <property type="term" value="C:ciliary basal body"/>
    <property type="evidence" value="ECO:0007669"/>
    <property type="project" value="TreeGrafter"/>
</dbReference>
<evidence type="ECO:0000256" key="6">
    <source>
        <dbReference type="ARBA" id="ARBA00023273"/>
    </source>
</evidence>
<dbReference type="Pfam" id="PF13432">
    <property type="entry name" value="TPR_16"/>
    <property type="match status" value="1"/>
</dbReference>
<reference evidence="9 10" key="1">
    <citation type="journal article" date="2015" name="Mol. Biochem. Parasitol.">
        <title>Identification of polymorphic genes for use in assemblage B genotyping assays through comparative genomics of multiple assemblage B Giardia duodenalis isolates.</title>
        <authorList>
            <person name="Wielinga C."/>
            <person name="Thompson R.C."/>
            <person name="Monis P."/>
            <person name="Ryan U."/>
        </authorList>
    </citation>
    <scope>NUCLEOTIDE SEQUENCE [LARGE SCALE GENOMIC DNA]</scope>
    <source>
        <strain evidence="9 10">BAH15c1</strain>
    </source>
</reference>
<sequence length="529" mass="60068">MLHNRMTTAFERSKEQEHEAAKNEIPGFQVFIERRDFLGAITVLKFLKSTRNTAEVGNADLWIAYCNFHLGRHEEALEIYTALKKSKTPPLDAHTLDLYRAICMLYLGQMGDARELATTLPPTPLSNRLLFHACSRLLDEESLVTYHTKLRNISADQMALAAVHFLRTHYQQALECYEEVLQAQPECFAIYMHMALCYYKLGDYLKSEEFLMLYRENAEDSLTSLNLYAATKFRQGKMAEALKILEELQNDETIAGLPIFKHNKCLYTEMNAAVHILPPLVGIVSEARQNLVKLYIEKGQYEDAYKVVQSFEPAVSAEYTLKAAAYAYYGQTVQDMAVLQYAQAAYSTVGQSDADRDTVLGRRAMAAAYFLTGEFEEASMYLESIADIPKESEDSFMLNYSLCLAATCKVTEALERLMSVMNSTNFTPVHRTWLGRLLIRAQRSAEAFDLYRDAEKNSLQTILLMKVIANECFAAGEYQYAERAAAILIDLDKGSKDHYIMIQKACIAAMELIRRGKTVTPPELVYETE</sequence>
<comment type="caution">
    <text evidence="9">The sequence shown here is derived from an EMBL/GenBank/DDBJ whole genome shotgun (WGS) entry which is preliminary data.</text>
</comment>
<evidence type="ECO:0000256" key="8">
    <source>
        <dbReference type="SAM" id="MobiDB-lite"/>
    </source>
</evidence>
<evidence type="ECO:0000256" key="2">
    <source>
        <dbReference type="ARBA" id="ARBA00007834"/>
    </source>
</evidence>
<feature type="compositionally biased region" description="Basic and acidic residues" evidence="8">
    <location>
        <begin position="11"/>
        <end position="20"/>
    </location>
</feature>
<evidence type="ECO:0000256" key="1">
    <source>
        <dbReference type="ARBA" id="ARBA00004138"/>
    </source>
</evidence>
<dbReference type="GO" id="GO:0035735">
    <property type="term" value="P:intraciliary transport involved in cilium assembly"/>
    <property type="evidence" value="ECO:0007669"/>
    <property type="project" value="TreeGrafter"/>
</dbReference>
<accession>A0A132NN03</accession>
<dbReference type="InterPro" id="IPR030511">
    <property type="entry name" value="TTC26"/>
</dbReference>
<dbReference type="PROSITE" id="PS50005">
    <property type="entry name" value="TPR"/>
    <property type="match status" value="1"/>
</dbReference>
<dbReference type="GO" id="GO:0120170">
    <property type="term" value="F:intraciliary transport particle B binding"/>
    <property type="evidence" value="ECO:0007669"/>
    <property type="project" value="TreeGrafter"/>
</dbReference>
<dbReference type="GO" id="GO:0035720">
    <property type="term" value="P:intraciliary anterograde transport"/>
    <property type="evidence" value="ECO:0007669"/>
    <property type="project" value="TreeGrafter"/>
</dbReference>
<dbReference type="Gene3D" id="1.25.40.10">
    <property type="entry name" value="Tetratricopeptide repeat domain"/>
    <property type="match status" value="2"/>
</dbReference>
<evidence type="ECO:0000256" key="3">
    <source>
        <dbReference type="ARBA" id="ARBA00019387"/>
    </source>
</evidence>
<dbReference type="SMART" id="SM00028">
    <property type="entry name" value="TPR"/>
    <property type="match status" value="3"/>
</dbReference>
<evidence type="ECO:0000313" key="10">
    <source>
        <dbReference type="Proteomes" id="UP000070089"/>
    </source>
</evidence>
<gene>
    <name evidence="9" type="ORF">QR46_4629</name>
</gene>
<dbReference type="InterPro" id="IPR011990">
    <property type="entry name" value="TPR-like_helical_dom_sf"/>
</dbReference>
<comment type="subcellular location">
    <subcellularLocation>
        <location evidence="1">Cell projection</location>
        <location evidence="1">Cilium</location>
    </subcellularLocation>
</comment>
<dbReference type="PANTHER" id="PTHR14781:SF0">
    <property type="entry name" value="INTRAFLAGELLAR TRANSPORT PROTEIN 56"/>
    <property type="match status" value="1"/>
</dbReference>
<evidence type="ECO:0000256" key="5">
    <source>
        <dbReference type="ARBA" id="ARBA00022803"/>
    </source>
</evidence>
<name>A0A132NN03_GIAIN</name>
<keyword evidence="6" id="KW-0966">Cell projection</keyword>
<comment type="similarity">
    <text evidence="2">Belongs to the IFT56 family.</text>
</comment>
<dbReference type="OrthoDB" id="95390at2759"/>
<evidence type="ECO:0000256" key="7">
    <source>
        <dbReference type="PROSITE-ProRule" id="PRU00339"/>
    </source>
</evidence>
<dbReference type="PANTHER" id="PTHR14781">
    <property type="entry name" value="INTRAFLAGELLAR TRANSPORT PROTEIN 56"/>
    <property type="match status" value="1"/>
</dbReference>
<dbReference type="Proteomes" id="UP000070089">
    <property type="component" value="Unassembled WGS sequence"/>
</dbReference>
<evidence type="ECO:0000256" key="4">
    <source>
        <dbReference type="ARBA" id="ARBA00022737"/>
    </source>
</evidence>
<keyword evidence="4" id="KW-0677">Repeat</keyword>
<feature type="repeat" description="TPR" evidence="7">
    <location>
        <begin position="154"/>
        <end position="187"/>
    </location>
</feature>
<organism evidence="9 10">
    <name type="scientific">Giardia duodenalis assemblage B</name>
    <dbReference type="NCBI Taxonomy" id="1394984"/>
    <lineage>
        <taxon>Eukaryota</taxon>
        <taxon>Metamonada</taxon>
        <taxon>Diplomonadida</taxon>
        <taxon>Hexamitidae</taxon>
        <taxon>Giardiinae</taxon>
        <taxon>Giardia</taxon>
    </lineage>
</organism>
<proteinExistence type="inferred from homology"/>